<proteinExistence type="predicted"/>
<accession>A0ACC1JF60</accession>
<name>A0ACC1JF60_9FUNG</name>
<organism evidence="1 2">
    <name type="scientific">Linderina macrospora</name>
    <dbReference type="NCBI Taxonomy" id="4868"/>
    <lineage>
        <taxon>Eukaryota</taxon>
        <taxon>Fungi</taxon>
        <taxon>Fungi incertae sedis</taxon>
        <taxon>Zoopagomycota</taxon>
        <taxon>Kickxellomycotina</taxon>
        <taxon>Kickxellomycetes</taxon>
        <taxon>Kickxellales</taxon>
        <taxon>Kickxellaceae</taxon>
        <taxon>Linderina</taxon>
    </lineage>
</organism>
<gene>
    <name evidence="1" type="primary">BLM3_1</name>
    <name evidence="1" type="ORF">FBU59_001049</name>
</gene>
<dbReference type="Proteomes" id="UP001150603">
    <property type="component" value="Unassembled WGS sequence"/>
</dbReference>
<evidence type="ECO:0000313" key="2">
    <source>
        <dbReference type="Proteomes" id="UP001150603"/>
    </source>
</evidence>
<keyword evidence="2" id="KW-1185">Reference proteome</keyword>
<comment type="caution">
    <text evidence="1">The sequence shown here is derived from an EMBL/GenBank/DDBJ whole genome shotgun (WGS) entry which is preliminary data.</text>
</comment>
<dbReference type="EMBL" id="JANBPW010000398">
    <property type="protein sequence ID" value="KAJ1949652.1"/>
    <property type="molecule type" value="Genomic_DNA"/>
</dbReference>
<protein>
    <submittedName>
        <fullName evidence="1">Proteasome activator BLM10</fullName>
    </submittedName>
</protein>
<feature type="non-terminal residue" evidence="1">
    <location>
        <position position="909"/>
    </location>
</feature>
<keyword evidence="1" id="KW-0647">Proteasome</keyword>
<reference evidence="1" key="1">
    <citation type="submission" date="2022-07" db="EMBL/GenBank/DDBJ databases">
        <title>Phylogenomic reconstructions and comparative analyses of Kickxellomycotina fungi.</title>
        <authorList>
            <person name="Reynolds N.K."/>
            <person name="Stajich J.E."/>
            <person name="Barry K."/>
            <person name="Grigoriev I.V."/>
            <person name="Crous P."/>
            <person name="Smith M.E."/>
        </authorList>
    </citation>
    <scope>NUCLEOTIDE SEQUENCE</scope>
    <source>
        <strain evidence="1">NRRL 5244</strain>
    </source>
</reference>
<evidence type="ECO:0000313" key="1">
    <source>
        <dbReference type="EMBL" id="KAJ1949652.1"/>
    </source>
</evidence>
<sequence length="909" mass="103060">MYDLARSMAFPKVWQDGIMQRRSKLKCLIELIRAANHLFEASAVVEILDEILPQLQFNSLDWQVPTIQLMLLFVPTRYLESEVGTPASPENWLPTVFSLWSFNLRATSYDASFMTLVSWLAAEQQGHLTFTDEQLRLVFASGLHFFNLPVAYDMAALPRNIMTVFTDTSRFYRFPPPNGALPMSEEKAHSFSRFIVYTIHEQSGTLEQFEQLVQMIEPFFHPSNYGKWSSTLSRFLRYLSKDLLQRVRDEEDDDCETPANMRLTRPLRRRFTVSVRTLAMLLLFSKSEDVVSMSHSTLRYLAQVEPDLIFPPLFETLYTAVDSVTETHRMISAMRALAKLASTLSTFELYPEGAQHVAPLLALTLPGIDVNDTTKTWFTLTFICNLCLNGVIFEELPPATGDLPAIADSETTSVNEPDDIEQVPETNMKQVEWLTRASTAQFETWIDQYLRRVFALVDNLSSSLDSGSDSVGSSDLGLKAMVAHTTEAVLLQCSERYYPMVTRLITNFVSSITSLSAVDSVCKIVYAFANAIPEQALKSLMPMCCERIAEEIENGVGSTPSLSTRSRAHSETTLTWFLSVLSVLVECQNGVYLLPYRADIKRVINMVLSECMSRPIYSIGSRILYNAMMRLTTLYPERGRSVSDKLWSDPEFHNNHYKYWGKHAAVEDESFEMKWHQPTSEEIGFAMELLRDIAVPQIGMLSRFIDEAANPGAKESDDQHNVHLNRILTTLRQALRCIGTMIPPPSEQDDASGDDMVVDDEFKPQTPAEAIVECDTASSMPPHYRINRPIDAGYCFTDRTSAEYKEISQIRQSIGQATARALDFMAAKREDDVENIKSLVKLASIFIGDHGSDRATFINLRKAWSFGIDSFYIDNRQSNIPRYFAGKRLVFTQSARLLHNTRFKPNTTL</sequence>